<dbReference type="Gene3D" id="2.180.10.10">
    <property type="entry name" value="RHS repeat-associated core"/>
    <property type="match status" value="1"/>
</dbReference>
<comment type="caution">
    <text evidence="2">The sequence shown here is derived from an EMBL/GenBank/DDBJ whole genome shotgun (WGS) entry which is preliminary data.</text>
</comment>
<organism evidence="2 3">
    <name type="scientific">Reyranella soli</name>
    <dbReference type="NCBI Taxonomy" id="1230389"/>
    <lineage>
        <taxon>Bacteria</taxon>
        <taxon>Pseudomonadati</taxon>
        <taxon>Pseudomonadota</taxon>
        <taxon>Alphaproteobacteria</taxon>
        <taxon>Hyphomicrobiales</taxon>
        <taxon>Reyranellaceae</taxon>
        <taxon>Reyranella</taxon>
    </lineage>
</organism>
<sequence>MTDADDREVLEYDGATGAVLRWYTYGLGPNAVLGQMNVPAGTRTTLLPDQLDSIIASVASSTGTLTKSAYQPYGGSPAASSPFGFTGQRLDQESGLYHYRTRHYSPTWSRFLQPDPLGYGGGVNLYAYVGNDPLNWVDPWGLAREPSGVGTASPAPPIAVPVAAGGAGGGGGSQGPPPAVAAAAGGAGGGGGSGGSGGGGGSDDDGPRIPRNFRIYEVFIEAPITGTTRSAHRASANDILLINSARFPHLPLHLIVKSALMS</sequence>
<keyword evidence="3" id="KW-1185">Reference proteome</keyword>
<protein>
    <recommendedName>
        <fullName evidence="4">RHS repeat-associated core domain-containing protein</fullName>
    </recommendedName>
</protein>
<evidence type="ECO:0000256" key="1">
    <source>
        <dbReference type="SAM" id="MobiDB-lite"/>
    </source>
</evidence>
<dbReference type="PRINTS" id="PR00394">
    <property type="entry name" value="RHSPROTEIN"/>
</dbReference>
<evidence type="ECO:0000313" key="3">
    <source>
        <dbReference type="Proteomes" id="UP000321058"/>
    </source>
</evidence>
<feature type="region of interest" description="Disordered" evidence="1">
    <location>
        <begin position="166"/>
        <end position="207"/>
    </location>
</feature>
<dbReference type="NCBIfam" id="TIGR03696">
    <property type="entry name" value="Rhs_assc_core"/>
    <property type="match status" value="1"/>
</dbReference>
<dbReference type="InterPro" id="IPR050708">
    <property type="entry name" value="T6SS_VgrG/RHS"/>
</dbReference>
<proteinExistence type="predicted"/>
<dbReference type="RefSeq" id="WP_147157096.1">
    <property type="nucleotide sequence ID" value="NZ_BKAJ01000258.1"/>
</dbReference>
<gene>
    <name evidence="2" type="ORF">RSO01_89770</name>
</gene>
<dbReference type="EMBL" id="BKAJ01000258">
    <property type="protein sequence ID" value="GEP61811.1"/>
    <property type="molecule type" value="Genomic_DNA"/>
</dbReference>
<dbReference type="InterPro" id="IPR022385">
    <property type="entry name" value="Rhs_assc_core"/>
</dbReference>
<dbReference type="OrthoDB" id="7362402at2"/>
<dbReference type="PANTHER" id="PTHR32305">
    <property type="match status" value="1"/>
</dbReference>
<dbReference type="PANTHER" id="PTHR32305:SF15">
    <property type="entry name" value="PROTEIN RHSA-RELATED"/>
    <property type="match status" value="1"/>
</dbReference>
<dbReference type="Proteomes" id="UP000321058">
    <property type="component" value="Unassembled WGS sequence"/>
</dbReference>
<evidence type="ECO:0000313" key="2">
    <source>
        <dbReference type="EMBL" id="GEP61811.1"/>
    </source>
</evidence>
<dbReference type="AlphaFoldDB" id="A0A512NS86"/>
<name>A0A512NS86_9HYPH</name>
<reference evidence="2 3" key="1">
    <citation type="submission" date="2019-07" db="EMBL/GenBank/DDBJ databases">
        <title>Whole genome shotgun sequence of Reyranella soli NBRC 108950.</title>
        <authorList>
            <person name="Hosoyama A."/>
            <person name="Uohara A."/>
            <person name="Ohji S."/>
            <person name="Ichikawa N."/>
        </authorList>
    </citation>
    <scope>NUCLEOTIDE SEQUENCE [LARGE SCALE GENOMIC DNA]</scope>
    <source>
        <strain evidence="2 3">NBRC 108950</strain>
    </source>
</reference>
<accession>A0A512NS86</accession>
<feature type="compositionally biased region" description="Gly residues" evidence="1">
    <location>
        <begin position="185"/>
        <end position="201"/>
    </location>
</feature>
<evidence type="ECO:0008006" key="4">
    <source>
        <dbReference type="Google" id="ProtNLM"/>
    </source>
</evidence>